<evidence type="ECO:0000256" key="11">
    <source>
        <dbReference type="ARBA" id="ARBA00023264"/>
    </source>
</evidence>
<gene>
    <name evidence="14 16" type="primary">plsB</name>
    <name evidence="16" type="ORF">D0544_08745</name>
</gene>
<keyword evidence="14" id="KW-0444">Lipid biosynthesis</keyword>
<protein>
    <recommendedName>
        <fullName evidence="6 14">Glycerol-3-phosphate acyltransferase</fullName>
        <shortName evidence="14">GPAT</shortName>
        <ecNumber evidence="5 14">2.3.1.15</ecNumber>
    </recommendedName>
</protein>
<accession>A0A3P3VT30</accession>
<dbReference type="Pfam" id="PF19277">
    <property type="entry name" value="GPAT_C"/>
    <property type="match status" value="1"/>
</dbReference>
<dbReference type="GO" id="GO:0004366">
    <property type="term" value="F:glycerol-3-phosphate O-acyltransferase activity"/>
    <property type="evidence" value="ECO:0007669"/>
    <property type="project" value="UniProtKB-UniRule"/>
</dbReference>
<dbReference type="UniPathway" id="UPA00557">
    <property type="reaction ID" value="UER00612"/>
</dbReference>
<evidence type="ECO:0000256" key="12">
    <source>
        <dbReference type="ARBA" id="ARBA00023315"/>
    </source>
</evidence>
<evidence type="ECO:0000313" key="17">
    <source>
        <dbReference type="Proteomes" id="UP000280792"/>
    </source>
</evidence>
<evidence type="ECO:0000256" key="13">
    <source>
        <dbReference type="ARBA" id="ARBA00048427"/>
    </source>
</evidence>
<comment type="catalytic activity">
    <reaction evidence="13 14">
        <text>sn-glycerol 3-phosphate + an acyl-CoA = a 1-acyl-sn-glycero-3-phosphate + CoA</text>
        <dbReference type="Rhea" id="RHEA:15325"/>
        <dbReference type="ChEBI" id="CHEBI:57287"/>
        <dbReference type="ChEBI" id="CHEBI:57597"/>
        <dbReference type="ChEBI" id="CHEBI:57970"/>
        <dbReference type="ChEBI" id="CHEBI:58342"/>
        <dbReference type="EC" id="2.3.1.15"/>
    </reaction>
</comment>
<dbReference type="EC" id="2.3.1.15" evidence="5 14"/>
<evidence type="ECO:0000259" key="15">
    <source>
        <dbReference type="SMART" id="SM00563"/>
    </source>
</evidence>
<reference evidence="16 17" key="1">
    <citation type="submission" date="2018-08" db="EMBL/GenBank/DDBJ databases">
        <authorList>
            <person name="Khan S.A."/>
        </authorList>
    </citation>
    <scope>NUCLEOTIDE SEQUENCE [LARGE SCALE GENOMIC DNA]</scope>
    <source>
        <strain evidence="16 17">GTF-13</strain>
    </source>
</reference>
<comment type="similarity">
    <text evidence="4 14">Belongs to the GPAT/DAPAT family.</text>
</comment>
<keyword evidence="17" id="KW-1185">Reference proteome</keyword>
<dbReference type="InterPro" id="IPR002123">
    <property type="entry name" value="Plipid/glycerol_acylTrfase"/>
</dbReference>
<organism evidence="16 17">
    <name type="scientific">Aestuariirhabdus litorea</name>
    <dbReference type="NCBI Taxonomy" id="2528527"/>
    <lineage>
        <taxon>Bacteria</taxon>
        <taxon>Pseudomonadati</taxon>
        <taxon>Pseudomonadota</taxon>
        <taxon>Gammaproteobacteria</taxon>
        <taxon>Oceanospirillales</taxon>
        <taxon>Aestuariirhabdaceae</taxon>
        <taxon>Aestuariirhabdus</taxon>
    </lineage>
</organism>
<evidence type="ECO:0000256" key="6">
    <source>
        <dbReference type="ARBA" id="ARBA00013432"/>
    </source>
</evidence>
<evidence type="ECO:0000256" key="2">
    <source>
        <dbReference type="ARBA" id="ARBA00004765"/>
    </source>
</evidence>
<reference evidence="16 17" key="2">
    <citation type="submission" date="2018-12" db="EMBL/GenBank/DDBJ databases">
        <title>Simiduia agarivorans gen. nov., sp. nov., a marine, agarolytic bacterium isolated from shallow coastal water from Keelung, Taiwan.</title>
        <authorList>
            <person name="Shieh W.Y."/>
        </authorList>
    </citation>
    <scope>NUCLEOTIDE SEQUENCE [LARGE SCALE GENOMIC DNA]</scope>
    <source>
        <strain evidence="16 17">GTF-13</strain>
    </source>
</reference>
<comment type="pathway">
    <text evidence="3">Lipid metabolism.</text>
</comment>
<evidence type="ECO:0000256" key="14">
    <source>
        <dbReference type="HAMAP-Rule" id="MF_00393"/>
    </source>
</evidence>
<dbReference type="InterPro" id="IPR041728">
    <property type="entry name" value="GPAT/DHAPAT_LPLAT"/>
</dbReference>
<keyword evidence="10 14" id="KW-0594">Phospholipid biosynthesis</keyword>
<dbReference type="HAMAP" id="MF_00393">
    <property type="entry name" value="Glyc3P_acyltrans"/>
    <property type="match status" value="1"/>
</dbReference>
<dbReference type="RefSeq" id="WP_125015565.1">
    <property type="nucleotide sequence ID" value="NZ_QWEZ01000001.1"/>
</dbReference>
<sequence>MNRLFTSRFLFNLLRPLQNLWVRPTLDGLDNLNPLDPERPVCYVLSQRSLSDLLVLEQQCIKAGLPRPYQAMLPAEIEEPRAYFYLSQAQGLILQRDRMLSAQRLARLLHWVGEAPHRDVQLVPVSFFWGRAPDKEESLLKLLFAYNYSVGGRFRKFITTLLLGRQTMIHFNHPLSLRELVDEGMDPARTMRKANRILRVHFRQQRTSVVGPDLSHRRTLVSGLVKTHAVQLAIEEEAKSSGLKPAQIEGRARLYANEIASDYTISAIRFLESLLSWFWNRIYQGIEVHNLEQIKEYAKRQHALVYVPCHRSHIDYLLLSYLLYRNGLTPPHIAAGINLNMPLVGGLLRRCGAFFMRRSFRDNALYTAVFNEYLHTLFTRGFPVEYFVEGGRSRTGRTLKPRTGMLAITLRSFLRDHRRPITFVPIYVGYERVLEGNTYLGELRGKSKKKESPLDIIRTLRGLNSSFGKVRVTFGEPLELEPFLDAHSDQWRTADKDPRSPAPEWLSPLTNQLATRIASHINGAAAINPVNLIAMVLLSTRNQALGEEVLVSQLDSYLKLLQQVPYAPHVTHPEMSAAELIQYVENLGLVARRSDSLGDILFLEGNNAVLMTYYRNNILHLFAIPSLLANYFINAHRVSEAELIEFSALLYPYLSSELFLHYDESQVPELIRRWLAAMVEQGLLIAEQGDYRRPDSSSPAFVILNLLGKAIAPTLERFYIVASLLDSSHHHPMTAQELENQCHDLAQRLSIINGLNAPEFFDKALFRNLINTLQQREAVVQEADATLCASDPLSGLLTNARRVLTADVRHSITQVTRGNQ</sequence>
<dbReference type="InterPro" id="IPR045520">
    <property type="entry name" value="GPAT/DHAPAT_C"/>
</dbReference>
<proteinExistence type="inferred from homology"/>
<dbReference type="GO" id="GO:0016024">
    <property type="term" value="P:CDP-diacylglycerol biosynthetic process"/>
    <property type="evidence" value="ECO:0007669"/>
    <property type="project" value="UniProtKB-UniRule"/>
</dbReference>
<evidence type="ECO:0000256" key="5">
    <source>
        <dbReference type="ARBA" id="ARBA00013113"/>
    </source>
</evidence>
<keyword evidence="9 14" id="KW-0472">Membrane</keyword>
<keyword evidence="11 14" id="KW-1208">Phospholipid metabolism</keyword>
<dbReference type="NCBIfam" id="TIGR03703">
    <property type="entry name" value="plsB"/>
    <property type="match status" value="1"/>
</dbReference>
<comment type="caution">
    <text evidence="16">The sequence shown here is derived from an EMBL/GenBank/DDBJ whole genome shotgun (WGS) entry which is preliminary data.</text>
</comment>
<dbReference type="InterPro" id="IPR028354">
    <property type="entry name" value="GPAT_PlsB"/>
</dbReference>
<dbReference type="GO" id="GO:0006631">
    <property type="term" value="P:fatty acid metabolic process"/>
    <property type="evidence" value="ECO:0007669"/>
    <property type="project" value="TreeGrafter"/>
</dbReference>
<dbReference type="PIRSF" id="PIRSF000437">
    <property type="entry name" value="GPAT_DHAPAT"/>
    <property type="match status" value="1"/>
</dbReference>
<keyword evidence="12 14" id="KW-0012">Acyltransferase</keyword>
<dbReference type="Proteomes" id="UP000280792">
    <property type="component" value="Unassembled WGS sequence"/>
</dbReference>
<dbReference type="SMART" id="SM00563">
    <property type="entry name" value="PlsC"/>
    <property type="match status" value="1"/>
</dbReference>
<evidence type="ECO:0000256" key="9">
    <source>
        <dbReference type="ARBA" id="ARBA00023136"/>
    </source>
</evidence>
<name>A0A3P3VT30_9GAMM</name>
<evidence type="ECO:0000313" key="16">
    <source>
        <dbReference type="EMBL" id="RRJ85138.1"/>
    </source>
</evidence>
<dbReference type="PANTHER" id="PTHR12563:SF17">
    <property type="entry name" value="DIHYDROXYACETONE PHOSPHATE ACYLTRANSFERASE"/>
    <property type="match status" value="1"/>
</dbReference>
<keyword evidence="8 14" id="KW-0808">Transferase</keyword>
<dbReference type="PANTHER" id="PTHR12563">
    <property type="entry name" value="GLYCEROL-3-PHOSPHATE ACYLTRANSFERASE"/>
    <property type="match status" value="1"/>
</dbReference>
<keyword evidence="7 14" id="KW-1003">Cell membrane</keyword>
<dbReference type="CDD" id="cd07993">
    <property type="entry name" value="LPLAT_DHAPAT-like"/>
    <property type="match status" value="1"/>
</dbReference>
<evidence type="ECO:0000256" key="8">
    <source>
        <dbReference type="ARBA" id="ARBA00022679"/>
    </source>
</evidence>
<evidence type="ECO:0000256" key="10">
    <source>
        <dbReference type="ARBA" id="ARBA00023209"/>
    </source>
</evidence>
<evidence type="ECO:0000256" key="7">
    <source>
        <dbReference type="ARBA" id="ARBA00022475"/>
    </source>
</evidence>
<evidence type="ECO:0000256" key="4">
    <source>
        <dbReference type="ARBA" id="ARBA00007937"/>
    </source>
</evidence>
<comment type="subcellular location">
    <subcellularLocation>
        <location evidence="1 14">Cell membrane</location>
        <topology evidence="1 14">Peripheral membrane protein</topology>
        <orientation evidence="1 14">Cytoplasmic side</orientation>
    </subcellularLocation>
</comment>
<feature type="domain" description="Phospholipid/glycerol acyltransferase" evidence="15">
    <location>
        <begin position="304"/>
        <end position="431"/>
    </location>
</feature>
<dbReference type="GO" id="GO:0005886">
    <property type="term" value="C:plasma membrane"/>
    <property type="evidence" value="ECO:0007669"/>
    <property type="project" value="UniProtKB-SubCell"/>
</dbReference>
<evidence type="ECO:0000256" key="3">
    <source>
        <dbReference type="ARBA" id="ARBA00005189"/>
    </source>
</evidence>
<evidence type="ECO:0000256" key="1">
    <source>
        <dbReference type="ARBA" id="ARBA00004413"/>
    </source>
</evidence>
<dbReference type="NCBIfam" id="NF003441">
    <property type="entry name" value="PRK04974.1"/>
    <property type="match status" value="1"/>
</dbReference>
<dbReference type="EMBL" id="QWEZ01000001">
    <property type="protein sequence ID" value="RRJ85138.1"/>
    <property type="molecule type" value="Genomic_DNA"/>
</dbReference>
<dbReference type="InterPro" id="IPR022284">
    <property type="entry name" value="GPAT/DHAPAT"/>
</dbReference>
<feature type="short sequence motif" description="HXXXXD motif" evidence="14">
    <location>
        <begin position="309"/>
        <end position="314"/>
    </location>
</feature>
<comment type="pathway">
    <text evidence="2 14">Phospholipid metabolism; CDP-diacylglycerol biosynthesis; CDP-diacylglycerol from sn-glycerol 3-phosphate: step 1/3.</text>
</comment>
<comment type="domain">
    <text evidence="14">The HXXXXD motif is essential for acyltransferase activity and may constitute the binding site for the phosphate moiety of the glycerol-3-phosphate.</text>
</comment>
<dbReference type="AlphaFoldDB" id="A0A3P3VT30"/>
<dbReference type="SUPFAM" id="SSF69593">
    <property type="entry name" value="Glycerol-3-phosphate (1)-acyltransferase"/>
    <property type="match status" value="1"/>
</dbReference>
<dbReference type="PIRSF" id="PIRSF500064">
    <property type="entry name" value="GPAT"/>
    <property type="match status" value="1"/>
</dbReference>
<keyword evidence="14" id="KW-0443">Lipid metabolism</keyword>
<dbReference type="Pfam" id="PF01553">
    <property type="entry name" value="Acyltransferase"/>
    <property type="match status" value="1"/>
</dbReference>